<protein>
    <submittedName>
        <fullName evidence="6">LuxR C-terminal-related transcriptional regulator</fullName>
    </submittedName>
</protein>
<comment type="caution">
    <text evidence="6">The sequence shown here is derived from an EMBL/GenBank/DDBJ whole genome shotgun (WGS) entry which is preliminary data.</text>
</comment>
<dbReference type="PROSITE" id="PS00622">
    <property type="entry name" value="HTH_LUXR_1"/>
    <property type="match status" value="1"/>
</dbReference>
<dbReference type="InterPro" id="IPR016032">
    <property type="entry name" value="Sig_transdc_resp-reg_C-effctor"/>
</dbReference>
<dbReference type="Pfam" id="PF08447">
    <property type="entry name" value="PAS_3"/>
    <property type="match status" value="1"/>
</dbReference>
<dbReference type="PANTHER" id="PTHR44688:SF16">
    <property type="entry name" value="DNA-BINDING TRANSCRIPTIONAL ACTIVATOR DEVR_DOSR"/>
    <property type="match status" value="1"/>
</dbReference>
<organism evidence="6 7">
    <name type="scientific">Splendidivirga corallicola</name>
    <dbReference type="NCBI Taxonomy" id="3051826"/>
    <lineage>
        <taxon>Bacteria</taxon>
        <taxon>Pseudomonadati</taxon>
        <taxon>Bacteroidota</taxon>
        <taxon>Cytophagia</taxon>
        <taxon>Cytophagales</taxon>
        <taxon>Splendidivirgaceae</taxon>
        <taxon>Splendidivirga</taxon>
    </lineage>
</organism>
<gene>
    <name evidence="6" type="ORF">QQ008_08355</name>
</gene>
<dbReference type="Proteomes" id="UP001172082">
    <property type="component" value="Unassembled WGS sequence"/>
</dbReference>
<sequence>MPGHTSAVNFLKLQSYWKNQNFDPRLKEYLAHLKPANDFNGILNIGPYFVSVFDAFNSEYIYVSDNFHAILGYHKTDLQVNGLKFFQDTLHPEDLGAVYKAMKKAWSFILNEPPEMRPHFKLNIDYRIRKKNGEYIRILQQNKVLNQDNHGNIVYVLGICTDISHWEKRKNVSLSITGPNDHYHFSFESDFGNRTKNTTFSKREIEILKLLARGLSSKSIAKKLSISFHTVNSHRQNMMDKLNIHKTTGLVKYATSNGWIQL</sequence>
<keyword evidence="2" id="KW-0238">DNA-binding</keyword>
<evidence type="ECO:0000313" key="7">
    <source>
        <dbReference type="Proteomes" id="UP001172082"/>
    </source>
</evidence>
<feature type="domain" description="HTH luxR-type" evidence="4">
    <location>
        <begin position="193"/>
        <end position="258"/>
    </location>
</feature>
<dbReference type="PROSITE" id="PS50043">
    <property type="entry name" value="HTH_LUXR_2"/>
    <property type="match status" value="1"/>
</dbReference>
<dbReference type="EMBL" id="JAUJEA010000002">
    <property type="protein sequence ID" value="MDN5201370.1"/>
    <property type="molecule type" value="Genomic_DNA"/>
</dbReference>
<evidence type="ECO:0000259" key="5">
    <source>
        <dbReference type="PROSITE" id="PS50112"/>
    </source>
</evidence>
<evidence type="ECO:0000259" key="4">
    <source>
        <dbReference type="PROSITE" id="PS50043"/>
    </source>
</evidence>
<dbReference type="NCBIfam" id="TIGR00229">
    <property type="entry name" value="sensory_box"/>
    <property type="match status" value="1"/>
</dbReference>
<dbReference type="CDD" id="cd00130">
    <property type="entry name" value="PAS"/>
    <property type="match status" value="1"/>
</dbReference>
<reference evidence="6" key="1">
    <citation type="submission" date="2023-06" db="EMBL/GenBank/DDBJ databases">
        <title>Genomic of Parafulvivirga corallium.</title>
        <authorList>
            <person name="Wang G."/>
        </authorList>
    </citation>
    <scope>NUCLEOTIDE SEQUENCE</scope>
    <source>
        <strain evidence="6">BMA10</strain>
    </source>
</reference>
<feature type="domain" description="PAS" evidence="5">
    <location>
        <begin position="57"/>
        <end position="105"/>
    </location>
</feature>
<dbReference type="InterPro" id="IPR000792">
    <property type="entry name" value="Tscrpt_reg_LuxR_C"/>
</dbReference>
<evidence type="ECO:0000256" key="3">
    <source>
        <dbReference type="ARBA" id="ARBA00023163"/>
    </source>
</evidence>
<dbReference type="InterPro" id="IPR035965">
    <property type="entry name" value="PAS-like_dom_sf"/>
</dbReference>
<dbReference type="CDD" id="cd06170">
    <property type="entry name" value="LuxR_C_like"/>
    <property type="match status" value="1"/>
</dbReference>
<dbReference type="InterPro" id="IPR036388">
    <property type="entry name" value="WH-like_DNA-bd_sf"/>
</dbReference>
<evidence type="ECO:0000256" key="2">
    <source>
        <dbReference type="ARBA" id="ARBA00023125"/>
    </source>
</evidence>
<dbReference type="Pfam" id="PF00196">
    <property type="entry name" value="GerE"/>
    <property type="match status" value="1"/>
</dbReference>
<evidence type="ECO:0000256" key="1">
    <source>
        <dbReference type="ARBA" id="ARBA00023015"/>
    </source>
</evidence>
<dbReference type="PRINTS" id="PR00038">
    <property type="entry name" value="HTHLUXR"/>
</dbReference>
<keyword evidence="1" id="KW-0805">Transcription regulation</keyword>
<dbReference type="PROSITE" id="PS50112">
    <property type="entry name" value="PAS"/>
    <property type="match status" value="1"/>
</dbReference>
<dbReference type="InterPro" id="IPR000014">
    <property type="entry name" value="PAS"/>
</dbReference>
<dbReference type="InterPro" id="IPR013655">
    <property type="entry name" value="PAS_fold_3"/>
</dbReference>
<dbReference type="SUPFAM" id="SSF55785">
    <property type="entry name" value="PYP-like sensor domain (PAS domain)"/>
    <property type="match status" value="1"/>
</dbReference>
<dbReference type="PANTHER" id="PTHR44688">
    <property type="entry name" value="DNA-BINDING TRANSCRIPTIONAL ACTIVATOR DEVR_DOSR"/>
    <property type="match status" value="1"/>
</dbReference>
<accession>A0ABT8KKX6</accession>
<dbReference type="SMART" id="SM00421">
    <property type="entry name" value="HTH_LUXR"/>
    <property type="match status" value="1"/>
</dbReference>
<keyword evidence="7" id="KW-1185">Reference proteome</keyword>
<keyword evidence="3" id="KW-0804">Transcription</keyword>
<proteinExistence type="predicted"/>
<dbReference type="Gene3D" id="3.30.450.20">
    <property type="entry name" value="PAS domain"/>
    <property type="match status" value="1"/>
</dbReference>
<dbReference type="Gene3D" id="1.10.10.10">
    <property type="entry name" value="Winged helix-like DNA-binding domain superfamily/Winged helix DNA-binding domain"/>
    <property type="match status" value="1"/>
</dbReference>
<dbReference type="SUPFAM" id="SSF46894">
    <property type="entry name" value="C-terminal effector domain of the bipartite response regulators"/>
    <property type="match status" value="1"/>
</dbReference>
<evidence type="ECO:0000313" key="6">
    <source>
        <dbReference type="EMBL" id="MDN5201370.1"/>
    </source>
</evidence>
<dbReference type="RefSeq" id="WP_346751394.1">
    <property type="nucleotide sequence ID" value="NZ_JAUJEA010000002.1"/>
</dbReference>
<name>A0ABT8KKX6_9BACT</name>